<dbReference type="InterPro" id="IPR012495">
    <property type="entry name" value="TadE-like_dom"/>
</dbReference>
<feature type="transmembrane region" description="Helical" evidence="1">
    <location>
        <begin position="20"/>
        <end position="40"/>
    </location>
</feature>
<dbReference type="AlphaFoldDB" id="A0A502D246"/>
<keyword evidence="4" id="KW-1185">Reference proteome</keyword>
<proteinExistence type="predicted"/>
<evidence type="ECO:0000256" key="1">
    <source>
        <dbReference type="SAM" id="Phobius"/>
    </source>
</evidence>
<gene>
    <name evidence="3" type="ORF">EAH86_01980</name>
</gene>
<keyword evidence="1" id="KW-0472">Membrane</keyword>
<keyword evidence="1" id="KW-0812">Transmembrane</keyword>
<dbReference type="OrthoDB" id="4869494at2"/>
<accession>A0A502D246</accession>
<dbReference type="Pfam" id="PF07811">
    <property type="entry name" value="TadE"/>
    <property type="match status" value="1"/>
</dbReference>
<sequence length="154" mass="16394">MLALRRRLLALKAAGEHGSAIVEFVFLAVLLMVPLFYLVMTLSRIQAGAYAASTAAREAGRAFVTASEPAAAEERALAAARIAFEDQGFGVDEAQLTMKCDGTPCLRPDGRIEMSTTVTVPLPLVPSFVRGVVPLEVPVTASHVAVVDRFRGQP</sequence>
<name>A0A502D246_9MICO</name>
<feature type="domain" description="TadE-like" evidence="2">
    <location>
        <begin position="18"/>
        <end position="61"/>
    </location>
</feature>
<comment type="caution">
    <text evidence="3">The sequence shown here is derived from an EMBL/GenBank/DDBJ whole genome shotgun (WGS) entry which is preliminary data.</text>
</comment>
<evidence type="ECO:0000313" key="3">
    <source>
        <dbReference type="EMBL" id="TPG19835.1"/>
    </source>
</evidence>
<evidence type="ECO:0000259" key="2">
    <source>
        <dbReference type="Pfam" id="PF07811"/>
    </source>
</evidence>
<dbReference type="Proteomes" id="UP000317722">
    <property type="component" value="Unassembled WGS sequence"/>
</dbReference>
<dbReference type="EMBL" id="RCZM01000001">
    <property type="protein sequence ID" value="TPG19835.1"/>
    <property type="molecule type" value="Genomic_DNA"/>
</dbReference>
<protein>
    <submittedName>
        <fullName evidence="3">Pilus assembly protein</fullName>
    </submittedName>
</protein>
<reference evidence="3 4" key="1">
    <citation type="journal article" date="2019" name="Environ. Microbiol.">
        <title>Species interactions and distinct microbial communities in high Arctic permafrost affected cryosols are associated with the CH4 and CO2 gas fluxes.</title>
        <authorList>
            <person name="Altshuler I."/>
            <person name="Hamel J."/>
            <person name="Turney S."/>
            <person name="Magnuson E."/>
            <person name="Levesque R."/>
            <person name="Greer C."/>
            <person name="Whyte L.G."/>
        </authorList>
    </citation>
    <scope>NUCLEOTIDE SEQUENCE [LARGE SCALE GENOMIC DNA]</scope>
    <source>
        <strain evidence="3 4">S9.3A</strain>
    </source>
</reference>
<evidence type="ECO:0000313" key="4">
    <source>
        <dbReference type="Proteomes" id="UP000317722"/>
    </source>
</evidence>
<organism evidence="3 4">
    <name type="scientific">Pedococcus bigeumensis</name>
    <dbReference type="NCBI Taxonomy" id="433644"/>
    <lineage>
        <taxon>Bacteria</taxon>
        <taxon>Bacillati</taxon>
        <taxon>Actinomycetota</taxon>
        <taxon>Actinomycetes</taxon>
        <taxon>Micrococcales</taxon>
        <taxon>Intrasporangiaceae</taxon>
        <taxon>Pedococcus</taxon>
    </lineage>
</organism>
<dbReference type="RefSeq" id="WP_140737476.1">
    <property type="nucleotide sequence ID" value="NZ_RCZM01000001.1"/>
</dbReference>
<keyword evidence="1" id="KW-1133">Transmembrane helix</keyword>